<feature type="domain" description="Transposase IS110-like N-terminal" evidence="2">
    <location>
        <begin position="5"/>
        <end position="153"/>
    </location>
</feature>
<protein>
    <submittedName>
        <fullName evidence="4">Transposase</fullName>
    </submittedName>
</protein>
<dbReference type="PANTHER" id="PTHR33055">
    <property type="entry name" value="TRANSPOSASE FOR INSERTION SEQUENCE ELEMENT IS1111A"/>
    <property type="match status" value="1"/>
</dbReference>
<gene>
    <name evidence="4" type="ORF">SAMN05444267_102111</name>
</gene>
<sequence length="319" mass="36807">MSKIIGIDISKQVFDVSFLEENLWKHQVLKNNLSGFEKLISFVEKEDFVVMEASGTYYLPLAEYLYSQEINVVVANPLSIKRYAQSRLKRAKTDKADSKVIAEYGKKNLDDLSLWSPESKVCIRIRQMHTRIEMIQKQISQTYNQLEAFLSSGFLDEKLEKEIQESLEQLQIGKKMLESEIEKLALEEFGVTIKCLTSIPGIGMKTAIMLVVITDNFKKFEHYKQLIAFVGFSPRIYESGSSVRGRSSICKMGKSQIRKLLYLCSWSAKRWNKKCKEMYERLITNGKAERVAKIALANKLLKQAFAIGKKKEIYREDFC</sequence>
<name>A0A1M7C1M6_9FLAO</name>
<accession>A0A1M7C1M6</accession>
<evidence type="ECO:0000313" key="5">
    <source>
        <dbReference type="Proteomes" id="UP000184364"/>
    </source>
</evidence>
<dbReference type="InterPro" id="IPR002525">
    <property type="entry name" value="Transp_IS110-like_N"/>
</dbReference>
<dbReference type="Pfam" id="PF01548">
    <property type="entry name" value="DEDD_Tnp_IS110"/>
    <property type="match status" value="1"/>
</dbReference>
<dbReference type="PANTHER" id="PTHR33055:SF3">
    <property type="entry name" value="PUTATIVE TRANSPOSASE FOR IS117-RELATED"/>
    <property type="match status" value="1"/>
</dbReference>
<dbReference type="OrthoDB" id="964423at2"/>
<evidence type="ECO:0000256" key="1">
    <source>
        <dbReference type="SAM" id="Coils"/>
    </source>
</evidence>
<dbReference type="InterPro" id="IPR003346">
    <property type="entry name" value="Transposase_20"/>
</dbReference>
<feature type="domain" description="Transposase IS116/IS110/IS902 C-terminal" evidence="3">
    <location>
        <begin position="194"/>
        <end position="280"/>
    </location>
</feature>
<dbReference type="AlphaFoldDB" id="A0A1M7C1M6"/>
<keyword evidence="1" id="KW-0175">Coiled coil</keyword>
<dbReference type="EMBL" id="FRAV01000021">
    <property type="protein sequence ID" value="SHL60739.1"/>
    <property type="molecule type" value="Genomic_DNA"/>
</dbReference>
<keyword evidence="5" id="KW-1185">Reference proteome</keyword>
<dbReference type="Proteomes" id="UP000184364">
    <property type="component" value="Unassembled WGS sequence"/>
</dbReference>
<dbReference type="GO" id="GO:0003677">
    <property type="term" value="F:DNA binding"/>
    <property type="evidence" value="ECO:0007669"/>
    <property type="project" value="InterPro"/>
</dbReference>
<evidence type="ECO:0000313" key="4">
    <source>
        <dbReference type="EMBL" id="SHL60739.1"/>
    </source>
</evidence>
<evidence type="ECO:0000259" key="3">
    <source>
        <dbReference type="Pfam" id="PF02371"/>
    </source>
</evidence>
<feature type="coiled-coil region" evidence="1">
    <location>
        <begin position="160"/>
        <end position="187"/>
    </location>
</feature>
<dbReference type="GO" id="GO:0006313">
    <property type="term" value="P:DNA transposition"/>
    <property type="evidence" value="ECO:0007669"/>
    <property type="project" value="InterPro"/>
</dbReference>
<dbReference type="NCBIfam" id="NF033542">
    <property type="entry name" value="transpos_IS110"/>
    <property type="match status" value="1"/>
</dbReference>
<reference evidence="5" key="1">
    <citation type="submission" date="2016-11" db="EMBL/GenBank/DDBJ databases">
        <authorList>
            <person name="Varghese N."/>
            <person name="Submissions S."/>
        </authorList>
    </citation>
    <scope>NUCLEOTIDE SEQUENCE [LARGE SCALE GENOMIC DNA]</scope>
    <source>
        <strain evidence="5">DSM 26899</strain>
    </source>
</reference>
<evidence type="ECO:0000259" key="2">
    <source>
        <dbReference type="Pfam" id="PF01548"/>
    </source>
</evidence>
<organism evidence="4 5">
    <name type="scientific">Chryseobacterium polytrichastri</name>
    <dbReference type="NCBI Taxonomy" id="1302687"/>
    <lineage>
        <taxon>Bacteria</taxon>
        <taxon>Pseudomonadati</taxon>
        <taxon>Bacteroidota</taxon>
        <taxon>Flavobacteriia</taxon>
        <taxon>Flavobacteriales</taxon>
        <taxon>Weeksellaceae</taxon>
        <taxon>Chryseobacterium group</taxon>
        <taxon>Chryseobacterium</taxon>
    </lineage>
</organism>
<dbReference type="GO" id="GO:0004803">
    <property type="term" value="F:transposase activity"/>
    <property type="evidence" value="ECO:0007669"/>
    <property type="project" value="InterPro"/>
</dbReference>
<dbReference type="InterPro" id="IPR047650">
    <property type="entry name" value="Transpos_IS110"/>
</dbReference>
<proteinExistence type="predicted"/>
<dbReference type="RefSeq" id="WP_073293734.1">
    <property type="nucleotide sequence ID" value="NZ_FRAV01000021.1"/>
</dbReference>
<dbReference type="Pfam" id="PF02371">
    <property type="entry name" value="Transposase_20"/>
    <property type="match status" value="1"/>
</dbReference>